<proteinExistence type="predicted"/>
<protein>
    <submittedName>
        <fullName evidence="2">Endonuclease/exonuclease/phosphatase family protein</fullName>
    </submittedName>
</protein>
<comment type="caution">
    <text evidence="2">The sequence shown here is derived from an EMBL/GenBank/DDBJ whole genome shotgun (WGS) entry which is preliminary data.</text>
</comment>
<keyword evidence="2" id="KW-0378">Hydrolase</keyword>
<dbReference type="Gene3D" id="3.60.10.10">
    <property type="entry name" value="Endonuclease/exonuclease/phosphatase"/>
    <property type="match status" value="1"/>
</dbReference>
<evidence type="ECO:0000313" key="3">
    <source>
        <dbReference type="Proteomes" id="UP000307378"/>
    </source>
</evidence>
<dbReference type="RefSeq" id="WP_136538896.1">
    <property type="nucleotide sequence ID" value="NZ_STGU01000002.1"/>
</dbReference>
<dbReference type="GO" id="GO:0004527">
    <property type="term" value="F:exonuclease activity"/>
    <property type="evidence" value="ECO:0007669"/>
    <property type="project" value="UniProtKB-KW"/>
</dbReference>
<keyword evidence="2" id="KW-0255">Endonuclease</keyword>
<reference evidence="2 3" key="1">
    <citation type="submission" date="2019-04" db="EMBL/GenBank/DDBJ databases">
        <title>genome sequence of strain W3.</title>
        <authorList>
            <person name="Gao J."/>
            <person name="Sun J."/>
        </authorList>
    </citation>
    <scope>NUCLEOTIDE SEQUENCE [LARGE SCALE GENOMIC DNA]</scope>
    <source>
        <strain evidence="2 3">W3</strain>
    </source>
</reference>
<keyword evidence="2" id="KW-0540">Nuclease</keyword>
<accession>A0A4S8Q2K3</accession>
<dbReference type="GO" id="GO:0004519">
    <property type="term" value="F:endonuclease activity"/>
    <property type="evidence" value="ECO:0007669"/>
    <property type="project" value="UniProtKB-KW"/>
</dbReference>
<dbReference type="SUPFAM" id="SSF56219">
    <property type="entry name" value="DNase I-like"/>
    <property type="match status" value="1"/>
</dbReference>
<dbReference type="InterPro" id="IPR005135">
    <property type="entry name" value="Endo/exonuclease/phosphatase"/>
</dbReference>
<evidence type="ECO:0000313" key="2">
    <source>
        <dbReference type="EMBL" id="THV38318.1"/>
    </source>
</evidence>
<dbReference type="EMBL" id="STGU01000002">
    <property type="protein sequence ID" value="THV38318.1"/>
    <property type="molecule type" value="Genomic_DNA"/>
</dbReference>
<dbReference type="AlphaFoldDB" id="A0A4S8Q2K3"/>
<feature type="domain" description="Endonuclease/exonuclease/phosphatase" evidence="1">
    <location>
        <begin position="5"/>
        <end position="259"/>
    </location>
</feature>
<dbReference type="Pfam" id="PF03372">
    <property type="entry name" value="Exo_endo_phos"/>
    <property type="match status" value="1"/>
</dbReference>
<evidence type="ECO:0000259" key="1">
    <source>
        <dbReference type="Pfam" id="PF03372"/>
    </source>
</evidence>
<name>A0A4S8Q2K3_9HYPH</name>
<dbReference type="Proteomes" id="UP000307378">
    <property type="component" value="Unassembled WGS sequence"/>
</dbReference>
<organism evidence="2 3">
    <name type="scientific">Rhizobium rosettiformans W3</name>
    <dbReference type="NCBI Taxonomy" id="538378"/>
    <lineage>
        <taxon>Bacteria</taxon>
        <taxon>Pseudomonadati</taxon>
        <taxon>Pseudomonadota</taxon>
        <taxon>Alphaproteobacteria</taxon>
        <taxon>Hyphomicrobiales</taxon>
        <taxon>Rhizobiaceae</taxon>
        <taxon>Rhizobium/Agrobacterium group</taxon>
        <taxon>Rhizobium</taxon>
    </lineage>
</organism>
<keyword evidence="2" id="KW-0269">Exonuclease</keyword>
<sequence>MKIMSLNGWGGKLHEDLVAYVKTACPDVLCLQEVTYSPTSTSEWLVYRDGDHILPQRANFFRDIADALPDHAAIFCPAAQGALWDDQRPVPSQWGLATFVHRSLPIVSQAQGFVHKTFSPDSFGDHPRSRNAHVVRVYDFDRRRYLCVAHMHGLRDPEGKHDSLERRQQARRLTELVSRVVEPEDGLIVCGDFNVEPDSETFTILADLGLFELVTTRGFQSTRTSHYVKPGRFADYMLINKKLTVLDFSVVSDPEVSDHCPLVLTI</sequence>
<gene>
    <name evidence="2" type="ORF">FAA86_05885</name>
</gene>
<dbReference type="InterPro" id="IPR036691">
    <property type="entry name" value="Endo/exonu/phosph_ase_sf"/>
</dbReference>